<proteinExistence type="predicted"/>
<feature type="region of interest" description="Disordered" evidence="1">
    <location>
        <begin position="190"/>
        <end position="213"/>
    </location>
</feature>
<name>A0A1L0G1Y3_9ASCO</name>
<evidence type="ECO:0000313" key="2">
    <source>
        <dbReference type="EMBL" id="SGZ50669.1"/>
    </source>
</evidence>
<reference evidence="2 3" key="1">
    <citation type="submission" date="2016-10" db="EMBL/GenBank/DDBJ databases">
        <authorList>
            <person name="de Groot N.N."/>
        </authorList>
    </citation>
    <scope>NUCLEOTIDE SEQUENCE [LARGE SCALE GENOMIC DNA]</scope>
    <source>
        <strain evidence="2 3">PYCC 4715</strain>
    </source>
</reference>
<dbReference type="EMBL" id="LT635764">
    <property type="protein sequence ID" value="SGZ50669.1"/>
    <property type="molecule type" value="Genomic_DNA"/>
</dbReference>
<dbReference type="Proteomes" id="UP000182259">
    <property type="component" value="Chromosome I"/>
</dbReference>
<feature type="region of interest" description="Disordered" evidence="1">
    <location>
        <begin position="91"/>
        <end position="121"/>
    </location>
</feature>
<organism evidence="2 3">
    <name type="scientific">Sungouiella intermedia</name>
    <dbReference type="NCBI Taxonomy" id="45354"/>
    <lineage>
        <taxon>Eukaryota</taxon>
        <taxon>Fungi</taxon>
        <taxon>Dikarya</taxon>
        <taxon>Ascomycota</taxon>
        <taxon>Saccharomycotina</taxon>
        <taxon>Pichiomycetes</taxon>
        <taxon>Metschnikowiaceae</taxon>
        <taxon>Sungouiella</taxon>
    </lineage>
</organism>
<evidence type="ECO:0000313" key="3">
    <source>
        <dbReference type="Proteomes" id="UP000182259"/>
    </source>
</evidence>
<feature type="compositionally biased region" description="Basic and acidic residues" evidence="1">
    <location>
        <begin position="91"/>
        <end position="103"/>
    </location>
</feature>
<dbReference type="AlphaFoldDB" id="A0A1L0G1Y3"/>
<sequence>MLSQEQKIVHFSEFRGKKLPYFAISSPITDYEADELNKVIETFPYQRRVVRFMAFRGRLMPYYENWRRAITQQDCDELNHIIDKLTELREEKENHEVDKREDNYELTESENDKERMDKTNNATNECESISSIDLQESSSSCLSDSEDVDWYTDDGNEEIKYWILETVTHYAQLQLEPLELIYFSEAEDKADSDATSMFEGGAMGSDLEESDGD</sequence>
<protein>
    <submittedName>
        <fullName evidence="2">CIC11C00000000405</fullName>
    </submittedName>
</protein>
<gene>
    <name evidence="2" type="ORF">SAMEA4029009_CIC11G00000000405</name>
</gene>
<evidence type="ECO:0000256" key="1">
    <source>
        <dbReference type="SAM" id="MobiDB-lite"/>
    </source>
</evidence>
<accession>A0A1L0G1Y3</accession>